<evidence type="ECO:0000256" key="10">
    <source>
        <dbReference type="ARBA" id="ARBA00023211"/>
    </source>
</evidence>
<evidence type="ECO:0000313" key="14">
    <source>
        <dbReference type="EMBL" id="GGA43148.1"/>
    </source>
</evidence>
<evidence type="ECO:0000256" key="7">
    <source>
        <dbReference type="ARBA" id="ARBA00022842"/>
    </source>
</evidence>
<protein>
    <recommendedName>
        <fullName evidence="12">DNA ligase</fullName>
        <ecNumber evidence="12">6.5.1.2</ecNumber>
    </recommendedName>
    <alternativeName>
        <fullName evidence="12">Polydeoxyribonucleotide synthase [NAD(+)]</fullName>
    </alternativeName>
</protein>
<dbReference type="SMART" id="SM00292">
    <property type="entry name" value="BRCT"/>
    <property type="match status" value="1"/>
</dbReference>
<proteinExistence type="inferred from homology"/>
<dbReference type="SMART" id="SM00532">
    <property type="entry name" value="LIGANc"/>
    <property type="match status" value="1"/>
</dbReference>
<dbReference type="Proteomes" id="UP000609323">
    <property type="component" value="Unassembled WGS sequence"/>
</dbReference>
<comment type="similarity">
    <text evidence="12">Belongs to the NAD-dependent DNA ligase family. LigA subfamily.</text>
</comment>
<dbReference type="PANTHER" id="PTHR23389">
    <property type="entry name" value="CHROMOSOME TRANSMISSION FIDELITY FACTOR 18"/>
    <property type="match status" value="1"/>
</dbReference>
<evidence type="ECO:0000313" key="15">
    <source>
        <dbReference type="Proteomes" id="UP000609323"/>
    </source>
</evidence>
<keyword evidence="8 12" id="KW-0520">NAD</keyword>
<dbReference type="PIRSF" id="PIRSF001604">
    <property type="entry name" value="LigA"/>
    <property type="match status" value="1"/>
</dbReference>
<dbReference type="SUPFAM" id="SSF52113">
    <property type="entry name" value="BRCT domain"/>
    <property type="match status" value="1"/>
</dbReference>
<dbReference type="NCBIfam" id="TIGR00575">
    <property type="entry name" value="dnlj"/>
    <property type="match status" value="1"/>
</dbReference>
<dbReference type="CDD" id="cd00114">
    <property type="entry name" value="LIGANc"/>
    <property type="match status" value="1"/>
</dbReference>
<keyword evidence="4 12" id="KW-0479">Metal-binding</keyword>
<dbReference type="Pfam" id="PF03120">
    <property type="entry name" value="OB_DNA_ligase"/>
    <property type="match status" value="1"/>
</dbReference>
<evidence type="ECO:0000256" key="11">
    <source>
        <dbReference type="ARBA" id="ARBA00034005"/>
    </source>
</evidence>
<dbReference type="InterPro" id="IPR003583">
    <property type="entry name" value="Hlx-hairpin-Hlx_DNA-bd_motif"/>
</dbReference>
<keyword evidence="5 12" id="KW-0227">DNA damage</keyword>
<dbReference type="SUPFAM" id="SSF47781">
    <property type="entry name" value="RuvA domain 2-like"/>
    <property type="match status" value="1"/>
</dbReference>
<dbReference type="Gene3D" id="3.30.470.30">
    <property type="entry name" value="DNA ligase/mRNA capping enzyme"/>
    <property type="match status" value="1"/>
</dbReference>
<keyword evidence="7 12" id="KW-0460">Magnesium</keyword>
<dbReference type="InterPro" id="IPR036420">
    <property type="entry name" value="BRCT_dom_sf"/>
</dbReference>
<keyword evidence="9 12" id="KW-0234">DNA repair</keyword>
<name>A0ABQ1GGC1_9BACL</name>
<evidence type="ECO:0000256" key="4">
    <source>
        <dbReference type="ARBA" id="ARBA00022723"/>
    </source>
</evidence>
<dbReference type="SUPFAM" id="SSF50249">
    <property type="entry name" value="Nucleic acid-binding proteins"/>
    <property type="match status" value="1"/>
</dbReference>
<dbReference type="Gene3D" id="1.10.287.610">
    <property type="entry name" value="Helix hairpin bin"/>
    <property type="match status" value="1"/>
</dbReference>
<dbReference type="HAMAP" id="MF_01588">
    <property type="entry name" value="DNA_ligase_A"/>
    <property type="match status" value="1"/>
</dbReference>
<evidence type="ECO:0000256" key="12">
    <source>
        <dbReference type="HAMAP-Rule" id="MF_01588"/>
    </source>
</evidence>
<comment type="catalytic activity">
    <reaction evidence="11 12">
        <text>NAD(+) + (deoxyribonucleotide)n-3'-hydroxyl + 5'-phospho-(deoxyribonucleotide)m = (deoxyribonucleotide)n+m + AMP + beta-nicotinamide D-nucleotide.</text>
        <dbReference type="EC" id="6.5.1.2"/>
    </reaction>
</comment>
<evidence type="ECO:0000256" key="5">
    <source>
        <dbReference type="ARBA" id="ARBA00022763"/>
    </source>
</evidence>
<dbReference type="InterPro" id="IPR001679">
    <property type="entry name" value="DNA_ligase"/>
</dbReference>
<feature type="binding site" evidence="12">
    <location>
        <begin position="79"/>
        <end position="80"/>
    </location>
    <ligand>
        <name>NAD(+)</name>
        <dbReference type="ChEBI" id="CHEBI:57540"/>
    </ligand>
</feature>
<dbReference type="Gene3D" id="3.40.50.10190">
    <property type="entry name" value="BRCT domain"/>
    <property type="match status" value="1"/>
</dbReference>
<dbReference type="InterPro" id="IPR041663">
    <property type="entry name" value="DisA/LigA_HHH"/>
</dbReference>
<feature type="domain" description="BRCT" evidence="13">
    <location>
        <begin position="591"/>
        <end position="661"/>
    </location>
</feature>
<evidence type="ECO:0000256" key="8">
    <source>
        <dbReference type="ARBA" id="ARBA00023027"/>
    </source>
</evidence>
<evidence type="ECO:0000256" key="1">
    <source>
        <dbReference type="ARBA" id="ARBA00004067"/>
    </source>
</evidence>
<dbReference type="SMART" id="SM00278">
    <property type="entry name" value="HhH1"/>
    <property type="match status" value="3"/>
</dbReference>
<dbReference type="Pfam" id="PF01653">
    <property type="entry name" value="DNA_ligase_aden"/>
    <property type="match status" value="1"/>
</dbReference>
<dbReference type="Pfam" id="PF12826">
    <property type="entry name" value="HHH_2"/>
    <property type="match status" value="1"/>
</dbReference>
<organism evidence="14 15">
    <name type="scientific">Paenibacillus physcomitrellae</name>
    <dbReference type="NCBI Taxonomy" id="1619311"/>
    <lineage>
        <taxon>Bacteria</taxon>
        <taxon>Bacillati</taxon>
        <taxon>Bacillota</taxon>
        <taxon>Bacilli</taxon>
        <taxon>Bacillales</taxon>
        <taxon>Paenibacillaceae</taxon>
        <taxon>Paenibacillus</taxon>
    </lineage>
</organism>
<dbReference type="Pfam" id="PF00533">
    <property type="entry name" value="BRCT"/>
    <property type="match status" value="1"/>
</dbReference>
<dbReference type="NCBIfam" id="NF005932">
    <property type="entry name" value="PRK07956.1"/>
    <property type="match status" value="1"/>
</dbReference>
<feature type="binding site" evidence="12">
    <location>
        <position position="424"/>
    </location>
    <ligand>
        <name>Zn(2+)</name>
        <dbReference type="ChEBI" id="CHEBI:29105"/>
    </ligand>
</feature>
<sequence>MDPMQRMEELVEELGKYNYHYYTLDEPLVSDKEYDALYDELVRLEAETGMVLPDSPTQRVGGELLSGFTPHRHLVPLWSLDKAQNEEQLLNWNNRVVKLTSDYNAKNPDNPLPPLSYAVELKFDGLTLNLTYTDGKLVQASTRGNGVVGEGILAQVKTIKSVPLNIPFRDGTIEVQGEGIMNLSVLEAYNKQAAEPLKNARNAAAGALRNLDPKTTAKRKLSAYFYNVGYAENITFRDHREMMDFLRTNKFKVNPFISYFDDFSEVAAQLQQIQEQRGTLDYLIDGAVVKITDMRTREVLGYTDKFPRWAVAYKFEAEETTTVLESVTWNVGRTGKITPLARVEPVELAGVTVQNCTLNNVGDIERKNLKFALGTRVFIRRSNDVIPEILGKVTEDNDGEEIVYPEKCPACGFPLQQRGAHLFCDNRFGCRPQIVGRITHFASRDAMDIETFSDKTAGQLYDELELREPADLYSLEHESLLKLERFGEKKARNLLEAIETSKSRDLASFLFALGIPNTGKSTTKLLADHFGSLDAIMQADVEELTALPDIGGIVAESIVSFFADPFNQASIRKMLDLGVQAKAPEQAAPARTDSYFSGKTVVLTGTLHKLTRDEAAERLEALGAKVTGSVSKKTDLVIAGEKAGSKLTKAKDLDIEVIEDEDEFIRLLGV</sequence>
<feature type="binding site" evidence="12">
    <location>
        <position position="411"/>
    </location>
    <ligand>
        <name>Zn(2+)</name>
        <dbReference type="ChEBI" id="CHEBI:29105"/>
    </ligand>
</feature>
<feature type="binding site" evidence="12">
    <location>
        <position position="178"/>
    </location>
    <ligand>
        <name>NAD(+)</name>
        <dbReference type="ChEBI" id="CHEBI:57540"/>
    </ligand>
</feature>
<feature type="active site" description="N6-AMP-lysine intermediate" evidence="12">
    <location>
        <position position="122"/>
    </location>
</feature>
<feature type="binding site" evidence="12">
    <location>
        <position position="314"/>
    </location>
    <ligand>
        <name>NAD(+)</name>
        <dbReference type="ChEBI" id="CHEBI:57540"/>
    </ligand>
</feature>
<feature type="binding site" evidence="12">
    <location>
        <begin position="31"/>
        <end position="35"/>
    </location>
    <ligand>
        <name>NAD(+)</name>
        <dbReference type="ChEBI" id="CHEBI:57540"/>
    </ligand>
</feature>
<keyword evidence="6 12" id="KW-0862">Zinc</keyword>
<keyword evidence="10 12" id="KW-0464">Manganese</keyword>
<dbReference type="GO" id="GO:0016874">
    <property type="term" value="F:ligase activity"/>
    <property type="evidence" value="ECO:0007669"/>
    <property type="project" value="UniProtKB-KW"/>
</dbReference>
<evidence type="ECO:0000256" key="9">
    <source>
        <dbReference type="ARBA" id="ARBA00023204"/>
    </source>
</evidence>
<comment type="caution">
    <text evidence="14">The sequence shown here is derived from an EMBL/GenBank/DDBJ whole genome shotgun (WGS) entry which is preliminary data.</text>
</comment>
<reference evidence="15" key="1">
    <citation type="journal article" date="2019" name="Int. J. Syst. Evol. Microbiol.">
        <title>The Global Catalogue of Microorganisms (GCM) 10K type strain sequencing project: providing services to taxonomists for standard genome sequencing and annotation.</title>
        <authorList>
            <consortium name="The Broad Institute Genomics Platform"/>
            <consortium name="The Broad Institute Genome Sequencing Center for Infectious Disease"/>
            <person name="Wu L."/>
            <person name="Ma J."/>
        </authorList>
    </citation>
    <scope>NUCLEOTIDE SEQUENCE [LARGE SCALE GENOMIC DNA]</scope>
    <source>
        <strain evidence="15">CGMCC 1.15044</strain>
    </source>
</reference>
<keyword evidence="2 12" id="KW-0436">Ligase</keyword>
<dbReference type="Gene3D" id="1.10.150.20">
    <property type="entry name" value="5' to 3' exonuclease, C-terminal subdomain"/>
    <property type="match status" value="2"/>
</dbReference>
<gene>
    <name evidence="12 14" type="primary">ligA</name>
    <name evidence="14" type="ORF">GCM10010917_30560</name>
</gene>
<dbReference type="PROSITE" id="PS01056">
    <property type="entry name" value="DNA_LIGASE_N2"/>
    <property type="match status" value="1"/>
</dbReference>
<feature type="binding site" evidence="12">
    <location>
        <position position="408"/>
    </location>
    <ligand>
        <name>Zn(2+)</name>
        <dbReference type="ChEBI" id="CHEBI:29105"/>
    </ligand>
</feature>
<dbReference type="PROSITE" id="PS50172">
    <property type="entry name" value="BRCT"/>
    <property type="match status" value="1"/>
</dbReference>
<feature type="binding site" evidence="12">
    <location>
        <position position="143"/>
    </location>
    <ligand>
        <name>NAD(+)</name>
        <dbReference type="ChEBI" id="CHEBI:57540"/>
    </ligand>
</feature>
<dbReference type="InterPro" id="IPR013840">
    <property type="entry name" value="DNAligase_N"/>
</dbReference>
<comment type="function">
    <text evidence="1 12">DNA ligase that catalyzes the formation of phosphodiester linkages between 5'-phosphoryl and 3'-hydroxyl groups in double-stranded DNA using NAD as a coenzyme and as the energy source for the reaction. It is essential for DNA replication and repair of damaged DNA.</text>
</comment>
<feature type="binding site" evidence="12">
    <location>
        <position position="290"/>
    </location>
    <ligand>
        <name>NAD(+)</name>
        <dbReference type="ChEBI" id="CHEBI:57540"/>
    </ligand>
</feature>
<evidence type="ECO:0000259" key="13">
    <source>
        <dbReference type="PROSITE" id="PS50172"/>
    </source>
</evidence>
<keyword evidence="3 12" id="KW-0235">DNA replication</keyword>
<dbReference type="InterPro" id="IPR010994">
    <property type="entry name" value="RuvA_2-like"/>
</dbReference>
<comment type="cofactor">
    <cofactor evidence="12">
        <name>Mg(2+)</name>
        <dbReference type="ChEBI" id="CHEBI:18420"/>
    </cofactor>
    <cofactor evidence="12">
        <name>Mn(2+)</name>
        <dbReference type="ChEBI" id="CHEBI:29035"/>
    </cofactor>
</comment>
<dbReference type="EC" id="6.5.1.2" evidence="12"/>
<dbReference type="SUPFAM" id="SSF56091">
    <property type="entry name" value="DNA ligase/mRNA capping enzyme, catalytic domain"/>
    <property type="match status" value="1"/>
</dbReference>
<dbReference type="InterPro" id="IPR013839">
    <property type="entry name" value="DNAligase_adenylation"/>
</dbReference>
<evidence type="ECO:0000256" key="3">
    <source>
        <dbReference type="ARBA" id="ARBA00022705"/>
    </source>
</evidence>
<dbReference type="RefSeq" id="WP_094094379.1">
    <property type="nucleotide sequence ID" value="NZ_BMHF01000011.1"/>
</dbReference>
<evidence type="ECO:0000256" key="6">
    <source>
        <dbReference type="ARBA" id="ARBA00022833"/>
    </source>
</evidence>
<dbReference type="Gene3D" id="2.40.50.140">
    <property type="entry name" value="Nucleic acid-binding proteins"/>
    <property type="match status" value="1"/>
</dbReference>
<dbReference type="InterPro" id="IPR033136">
    <property type="entry name" value="DNA_ligase_CS"/>
</dbReference>
<dbReference type="CDD" id="cd17748">
    <property type="entry name" value="BRCT_DNA_ligase_like"/>
    <property type="match status" value="1"/>
</dbReference>
<evidence type="ECO:0000256" key="2">
    <source>
        <dbReference type="ARBA" id="ARBA00022598"/>
    </source>
</evidence>
<feature type="binding site" evidence="12">
    <location>
        <position position="430"/>
    </location>
    <ligand>
        <name>Zn(2+)</name>
        <dbReference type="ChEBI" id="CHEBI:29105"/>
    </ligand>
</feature>
<dbReference type="PANTHER" id="PTHR23389:SF9">
    <property type="entry name" value="DNA LIGASE"/>
    <property type="match status" value="1"/>
</dbReference>
<accession>A0ABQ1GGC1</accession>
<keyword evidence="15" id="KW-1185">Reference proteome</keyword>
<feature type="binding site" evidence="12">
    <location>
        <position position="120"/>
    </location>
    <ligand>
        <name>NAD(+)</name>
        <dbReference type="ChEBI" id="CHEBI:57540"/>
    </ligand>
</feature>
<dbReference type="EMBL" id="BMHF01000011">
    <property type="protein sequence ID" value="GGA43148.1"/>
    <property type="molecule type" value="Genomic_DNA"/>
</dbReference>
<dbReference type="InterPro" id="IPR012340">
    <property type="entry name" value="NA-bd_OB-fold"/>
</dbReference>
<dbReference type="InterPro" id="IPR004150">
    <property type="entry name" value="NAD_DNA_ligase_OB"/>
</dbReference>
<dbReference type="InterPro" id="IPR001357">
    <property type="entry name" value="BRCT_dom"/>
</dbReference>